<dbReference type="Gene3D" id="3.40.630.30">
    <property type="match status" value="1"/>
</dbReference>
<dbReference type="CDD" id="cd04301">
    <property type="entry name" value="NAT_SF"/>
    <property type="match status" value="1"/>
</dbReference>
<evidence type="ECO:0000259" key="3">
    <source>
        <dbReference type="PROSITE" id="PS51186"/>
    </source>
</evidence>
<dbReference type="InterPro" id="IPR000182">
    <property type="entry name" value="GNAT_dom"/>
</dbReference>
<dbReference type="RefSeq" id="WP_390260855.1">
    <property type="nucleotide sequence ID" value="NZ_JBHUGH010000006.1"/>
</dbReference>
<comment type="caution">
    <text evidence="4">The sequence shown here is derived from an EMBL/GenBank/DDBJ whole genome shotgun (WGS) entry which is preliminary data.</text>
</comment>
<protein>
    <submittedName>
        <fullName evidence="4">GNAT family N-acetyltransferase</fullName>
        <ecNumber evidence="4">2.3.-.-</ecNumber>
    </submittedName>
</protein>
<organism evidence="4 5">
    <name type="scientific">Halodurantibacterium flavum</name>
    <dbReference type="NCBI Taxonomy" id="1382802"/>
    <lineage>
        <taxon>Bacteria</taxon>
        <taxon>Pseudomonadati</taxon>
        <taxon>Pseudomonadota</taxon>
        <taxon>Alphaproteobacteria</taxon>
        <taxon>Rhodobacterales</taxon>
        <taxon>Paracoccaceae</taxon>
        <taxon>Halodurantibacterium</taxon>
    </lineage>
</organism>
<name>A0ABW4S3Z7_9RHOB</name>
<evidence type="ECO:0000313" key="5">
    <source>
        <dbReference type="Proteomes" id="UP001597353"/>
    </source>
</evidence>
<evidence type="ECO:0000256" key="2">
    <source>
        <dbReference type="ARBA" id="ARBA00023315"/>
    </source>
</evidence>
<feature type="domain" description="N-acetyltransferase" evidence="3">
    <location>
        <begin position="3"/>
        <end position="169"/>
    </location>
</feature>
<gene>
    <name evidence="4" type="ORF">ACFSGJ_08815</name>
</gene>
<keyword evidence="5" id="KW-1185">Reference proteome</keyword>
<dbReference type="Pfam" id="PF00583">
    <property type="entry name" value="Acetyltransf_1"/>
    <property type="match status" value="1"/>
</dbReference>
<dbReference type="InterPro" id="IPR016181">
    <property type="entry name" value="Acyl_CoA_acyltransferase"/>
</dbReference>
<proteinExistence type="predicted"/>
<dbReference type="Proteomes" id="UP001597353">
    <property type="component" value="Unassembled WGS sequence"/>
</dbReference>
<dbReference type="GO" id="GO:0016746">
    <property type="term" value="F:acyltransferase activity"/>
    <property type="evidence" value="ECO:0007669"/>
    <property type="project" value="UniProtKB-KW"/>
</dbReference>
<accession>A0ABW4S3Z7</accession>
<reference evidence="5" key="1">
    <citation type="journal article" date="2019" name="Int. J. Syst. Evol. Microbiol.">
        <title>The Global Catalogue of Microorganisms (GCM) 10K type strain sequencing project: providing services to taxonomists for standard genome sequencing and annotation.</title>
        <authorList>
            <consortium name="The Broad Institute Genomics Platform"/>
            <consortium name="The Broad Institute Genome Sequencing Center for Infectious Disease"/>
            <person name="Wu L."/>
            <person name="Ma J."/>
        </authorList>
    </citation>
    <scope>NUCLEOTIDE SEQUENCE [LARGE SCALE GENOMIC DNA]</scope>
    <source>
        <strain evidence="5">CGMCC 4.7242</strain>
    </source>
</reference>
<dbReference type="EC" id="2.3.-.-" evidence="4"/>
<evidence type="ECO:0000256" key="1">
    <source>
        <dbReference type="ARBA" id="ARBA00022679"/>
    </source>
</evidence>
<dbReference type="InterPro" id="IPR050832">
    <property type="entry name" value="Bact_Acetyltransf"/>
</dbReference>
<dbReference type="PROSITE" id="PS51186">
    <property type="entry name" value="GNAT"/>
    <property type="match status" value="1"/>
</dbReference>
<keyword evidence="1 4" id="KW-0808">Transferase</keyword>
<sequence length="181" mass="19446">MTLTIRPATVADAGILGGLHLTTWNETYPGLLGAAELRSHSHASRRAMWDSILSHPRPPRVLIAEESEPCGFAALRGQDDGELLALGYDGEIAALYLLARAQGRGIGRRLFAAGRAALCEAGRSNHALWVLEGNHRAIGFYRAMGGSVVLRRRTRSETGERVELALGWPLSDPATPKAGQS</sequence>
<dbReference type="PANTHER" id="PTHR43877">
    <property type="entry name" value="AMINOALKYLPHOSPHONATE N-ACETYLTRANSFERASE-RELATED-RELATED"/>
    <property type="match status" value="1"/>
</dbReference>
<dbReference type="EMBL" id="JBHUGH010000006">
    <property type="protein sequence ID" value="MFD1912315.1"/>
    <property type="molecule type" value="Genomic_DNA"/>
</dbReference>
<dbReference type="SUPFAM" id="SSF55729">
    <property type="entry name" value="Acyl-CoA N-acyltransferases (Nat)"/>
    <property type="match status" value="1"/>
</dbReference>
<evidence type="ECO:0000313" key="4">
    <source>
        <dbReference type="EMBL" id="MFD1912315.1"/>
    </source>
</evidence>
<keyword evidence="2 4" id="KW-0012">Acyltransferase</keyword>